<dbReference type="OMA" id="FHLMRIE"/>
<feature type="coiled-coil region" evidence="1">
    <location>
        <begin position="229"/>
        <end position="263"/>
    </location>
</feature>
<dbReference type="GO" id="GO:0005737">
    <property type="term" value="C:cytoplasm"/>
    <property type="evidence" value="ECO:0007669"/>
    <property type="project" value="UniProtKB-ARBA"/>
</dbReference>
<dbReference type="InterPro" id="IPR036872">
    <property type="entry name" value="CH_dom_sf"/>
</dbReference>
<keyword evidence="1" id="KW-0175">Coiled coil</keyword>
<feature type="domain" description="CH-like" evidence="3">
    <location>
        <begin position="16"/>
        <end position="109"/>
    </location>
</feature>
<name>A0A484BUQ7_DRONA</name>
<comment type="caution">
    <text evidence="4">The sequence shown here is derived from an EMBL/GenBank/DDBJ whole genome shotgun (WGS) entry which is preliminary data.</text>
</comment>
<keyword evidence="5" id="KW-1185">Reference proteome</keyword>
<feature type="compositionally biased region" description="Polar residues" evidence="2">
    <location>
        <begin position="155"/>
        <end position="164"/>
    </location>
</feature>
<evidence type="ECO:0000313" key="4">
    <source>
        <dbReference type="EMBL" id="TDG52546.1"/>
    </source>
</evidence>
<dbReference type="Proteomes" id="UP000295192">
    <property type="component" value="Unassembled WGS sequence"/>
</dbReference>
<feature type="region of interest" description="Disordered" evidence="2">
    <location>
        <begin position="118"/>
        <end position="185"/>
    </location>
</feature>
<protein>
    <recommendedName>
        <fullName evidence="3">CH-like domain-containing protein</fullName>
    </recommendedName>
</protein>
<reference evidence="4 5" key="1">
    <citation type="journal article" date="2019" name="J. Hered.">
        <title>An Improved Genome Assembly for Drosophila navojoa, the Basal Species in the mojavensis Cluster.</title>
        <authorList>
            <person name="Vanderlinde T."/>
            <person name="Dupim E.G."/>
            <person name="Nazario-Yepiz N.O."/>
            <person name="Carvalho A.B."/>
        </authorList>
    </citation>
    <scope>NUCLEOTIDE SEQUENCE [LARGE SCALE GENOMIC DNA]</scope>
    <source>
        <strain evidence="4">Navoj_Jal97</strain>
        <tissue evidence="4">Whole organism</tissue>
    </source>
</reference>
<dbReference type="OrthoDB" id="193300at2759"/>
<dbReference type="EMBL" id="LSRL02000003">
    <property type="protein sequence ID" value="TDG52546.1"/>
    <property type="molecule type" value="Genomic_DNA"/>
</dbReference>
<organism evidence="4 5">
    <name type="scientific">Drosophila navojoa</name>
    <name type="common">Fruit fly</name>
    <dbReference type="NCBI Taxonomy" id="7232"/>
    <lineage>
        <taxon>Eukaryota</taxon>
        <taxon>Metazoa</taxon>
        <taxon>Ecdysozoa</taxon>
        <taxon>Arthropoda</taxon>
        <taxon>Hexapoda</taxon>
        <taxon>Insecta</taxon>
        <taxon>Pterygota</taxon>
        <taxon>Neoptera</taxon>
        <taxon>Endopterygota</taxon>
        <taxon>Diptera</taxon>
        <taxon>Brachycera</taxon>
        <taxon>Muscomorpha</taxon>
        <taxon>Ephydroidea</taxon>
        <taxon>Drosophilidae</taxon>
        <taxon>Drosophila</taxon>
    </lineage>
</organism>
<accession>A0A484BUQ7</accession>
<dbReference type="Gene3D" id="1.10.418.10">
    <property type="entry name" value="Calponin-like domain"/>
    <property type="match status" value="1"/>
</dbReference>
<sequence length="282" mass="32132">MSNLHTLTPEEHKELSEWLVGKKIVLNHRTRRDLSDVVNMALLFKSVVGKMVNMKHYTSHGQLAKKVLNWETFSLNVLRKTNLILMRPALELLASGNMNAICSLLFHLMRIERNGIQLGSRRASPSRAKSQPEPSSDASTQSQETPVHSKHVKTHAQNSTQTMNDAPLPLPLPLPAPDENLNDMLQTPTQSKMDLQAESDHAQLAHQLRVTTEKYEEQLRINEKKEMYIVSLSQKIQYLERTIIEKEKRINQLLDQLSKLSVRIISMQTSIVDEPPPDKSNI</sequence>
<proteinExistence type="predicted"/>
<evidence type="ECO:0000259" key="3">
    <source>
        <dbReference type="Pfam" id="PF06294"/>
    </source>
</evidence>
<feature type="compositionally biased region" description="Polar residues" evidence="2">
    <location>
        <begin position="127"/>
        <end position="146"/>
    </location>
</feature>
<gene>
    <name evidence="4" type="ORF">AWZ03_000779</name>
</gene>
<dbReference type="Pfam" id="PF06294">
    <property type="entry name" value="CH_2"/>
    <property type="match status" value="1"/>
</dbReference>
<evidence type="ECO:0000313" key="5">
    <source>
        <dbReference type="Proteomes" id="UP000295192"/>
    </source>
</evidence>
<dbReference type="InterPro" id="IPR010441">
    <property type="entry name" value="CH_2"/>
</dbReference>
<dbReference type="AlphaFoldDB" id="A0A484BUQ7"/>
<evidence type="ECO:0000256" key="1">
    <source>
        <dbReference type="SAM" id="Coils"/>
    </source>
</evidence>
<evidence type="ECO:0000256" key="2">
    <source>
        <dbReference type="SAM" id="MobiDB-lite"/>
    </source>
</evidence>